<organism evidence="2 3">
    <name type="scientific">Cryptolaemus montrouzieri</name>
    <dbReference type="NCBI Taxonomy" id="559131"/>
    <lineage>
        <taxon>Eukaryota</taxon>
        <taxon>Metazoa</taxon>
        <taxon>Ecdysozoa</taxon>
        <taxon>Arthropoda</taxon>
        <taxon>Hexapoda</taxon>
        <taxon>Insecta</taxon>
        <taxon>Pterygota</taxon>
        <taxon>Neoptera</taxon>
        <taxon>Endopterygota</taxon>
        <taxon>Coleoptera</taxon>
        <taxon>Polyphaga</taxon>
        <taxon>Cucujiformia</taxon>
        <taxon>Coccinelloidea</taxon>
        <taxon>Coccinellidae</taxon>
        <taxon>Scymninae</taxon>
        <taxon>Scymnini</taxon>
        <taxon>Cryptolaemus</taxon>
    </lineage>
</organism>
<accession>A0ABD2MKZ1</accession>
<dbReference type="EMBL" id="JABFTP020000001">
    <property type="protein sequence ID" value="KAL3267036.1"/>
    <property type="molecule type" value="Genomic_DNA"/>
</dbReference>
<proteinExistence type="predicted"/>
<protein>
    <submittedName>
        <fullName evidence="2">Uncharacterized protein</fullName>
    </submittedName>
</protein>
<evidence type="ECO:0000313" key="2">
    <source>
        <dbReference type="EMBL" id="KAL3267036.1"/>
    </source>
</evidence>
<evidence type="ECO:0000256" key="1">
    <source>
        <dbReference type="SAM" id="MobiDB-lite"/>
    </source>
</evidence>
<comment type="caution">
    <text evidence="2">The sequence shown here is derived from an EMBL/GenBank/DDBJ whole genome shotgun (WGS) entry which is preliminary data.</text>
</comment>
<dbReference type="AlphaFoldDB" id="A0ABD2MKZ1"/>
<feature type="region of interest" description="Disordered" evidence="1">
    <location>
        <begin position="182"/>
        <end position="201"/>
    </location>
</feature>
<keyword evidence="3" id="KW-1185">Reference proteome</keyword>
<dbReference type="Proteomes" id="UP001516400">
    <property type="component" value="Unassembled WGS sequence"/>
</dbReference>
<reference evidence="2 3" key="1">
    <citation type="journal article" date="2021" name="BMC Biol.">
        <title>Horizontally acquired antibacterial genes associated with adaptive radiation of ladybird beetles.</title>
        <authorList>
            <person name="Li H.S."/>
            <person name="Tang X.F."/>
            <person name="Huang Y.H."/>
            <person name="Xu Z.Y."/>
            <person name="Chen M.L."/>
            <person name="Du X.Y."/>
            <person name="Qiu B.Y."/>
            <person name="Chen P.T."/>
            <person name="Zhang W."/>
            <person name="Slipinski A."/>
            <person name="Escalona H.E."/>
            <person name="Waterhouse R.M."/>
            <person name="Zwick A."/>
            <person name="Pang H."/>
        </authorList>
    </citation>
    <scope>NUCLEOTIDE SEQUENCE [LARGE SCALE GENOMIC DNA]</scope>
    <source>
        <strain evidence="2">SYSU2018</strain>
    </source>
</reference>
<gene>
    <name evidence="2" type="ORF">HHI36_011178</name>
</gene>
<sequence length="613" mass="71474">MATLAITKRNIEETISTCRFSRRVSMISTDPTINEEEFDSQREICFLHNEISELKSKLSKYESNCEINECGNQMCNEEMELVTCHRQEFCKQLVDDFLCHREEVTGLTLTEMKFCMETMREKYLEMKNILRKRGTSPEFSDLEKRLIQKDEEIMTLKELFEQQINCGKTENSTIFQNEPWKVATESPSSNPSYDPPLRPKVSRLKSTSPRWKYEIEIEDYHAKLKRKFQEAKTAADIIEQCKQNIINIRTRLEEHCMAKVKDQLKVELFHQQDIYRKTILSLRELEKETNHLKFGLLQVEMKLKRQSSGHTNAKKVGHILHDPPMNEHCYNEMKMPSKYSNFNYFSPISTNISTLSESEHADQFSVDYNQAERDEGTYTFLPVIPMQKKMKEDINEGYSASNSFLQILVDKDDSFLDQQLGLPSLNRGKEVLNTSGDNSNSITNFFQDISKPISENKIKHFVRDLDAKEHEYIPSKEFLYGPSTIKHSTKKGMVNNSCYSRDSNIFPEDFVSGIEEKRPESARTRGGVIPDRFGSQSAIVDIDRKCPGRSELFRKENEKLPIETTQAAEIQLYKETDSKQFKEFMKSVPLTGDREVDDEIFNFYRSKFKNKSE</sequence>
<evidence type="ECO:0000313" key="3">
    <source>
        <dbReference type="Proteomes" id="UP001516400"/>
    </source>
</evidence>
<name>A0ABD2MKZ1_9CUCU</name>